<dbReference type="InterPro" id="IPR018531">
    <property type="entry name" value="DUF1993"/>
</dbReference>
<evidence type="ECO:0000313" key="2">
    <source>
        <dbReference type="Proteomes" id="UP000587070"/>
    </source>
</evidence>
<proteinExistence type="predicted"/>
<name>A0A840FY79_RHOTE</name>
<gene>
    <name evidence="1" type="ORF">GGD90_001157</name>
</gene>
<dbReference type="InterPro" id="IPR034660">
    <property type="entry name" value="DinB/YfiT-like"/>
</dbReference>
<protein>
    <recommendedName>
        <fullName evidence="3">DUF1993 family protein</fullName>
    </recommendedName>
</protein>
<dbReference type="PANTHER" id="PTHR36922">
    <property type="entry name" value="BLL2446 PROTEIN"/>
    <property type="match status" value="1"/>
</dbReference>
<dbReference type="Pfam" id="PF09351">
    <property type="entry name" value="DUF1993"/>
    <property type="match status" value="1"/>
</dbReference>
<dbReference type="OrthoDB" id="338237at2"/>
<dbReference type="EMBL" id="JACIGE010000003">
    <property type="protein sequence ID" value="MBB4246794.1"/>
    <property type="molecule type" value="Genomic_DNA"/>
</dbReference>
<accession>A0A840FY79</accession>
<comment type="caution">
    <text evidence="1">The sequence shown here is derived from an EMBL/GenBank/DDBJ whole genome shotgun (WGS) entry which is preliminary data.</text>
</comment>
<organism evidence="1 2">
    <name type="scientific">Rhodocyclus tenuis</name>
    <name type="common">Rhodospirillum tenue</name>
    <dbReference type="NCBI Taxonomy" id="1066"/>
    <lineage>
        <taxon>Bacteria</taxon>
        <taxon>Pseudomonadati</taxon>
        <taxon>Pseudomonadota</taxon>
        <taxon>Betaproteobacteria</taxon>
        <taxon>Rhodocyclales</taxon>
        <taxon>Rhodocyclaceae</taxon>
        <taxon>Rhodocyclus</taxon>
    </lineage>
</organism>
<dbReference type="Proteomes" id="UP000587070">
    <property type="component" value="Unassembled WGS sequence"/>
</dbReference>
<dbReference type="SUPFAM" id="SSF109854">
    <property type="entry name" value="DinB/YfiT-like putative metalloenzymes"/>
    <property type="match status" value="1"/>
</dbReference>
<dbReference type="AlphaFoldDB" id="A0A840FY79"/>
<dbReference type="PANTHER" id="PTHR36922:SF1">
    <property type="entry name" value="DUF1993 DOMAIN-CONTAINING PROTEIN"/>
    <property type="match status" value="1"/>
</dbReference>
<reference evidence="1 2" key="1">
    <citation type="submission" date="2020-08" db="EMBL/GenBank/DDBJ databases">
        <title>Genome sequencing of Purple Non-Sulfur Bacteria from various extreme environments.</title>
        <authorList>
            <person name="Mayer M."/>
        </authorList>
    </citation>
    <scope>NUCLEOTIDE SEQUENCE [LARGE SCALE GENOMIC DNA]</scope>
    <source>
        <strain evidence="1 2">2761</strain>
    </source>
</reference>
<evidence type="ECO:0000313" key="1">
    <source>
        <dbReference type="EMBL" id="MBB4246794.1"/>
    </source>
</evidence>
<keyword evidence="2" id="KW-1185">Reference proteome</keyword>
<dbReference type="RefSeq" id="WP_153115302.1">
    <property type="nucleotide sequence ID" value="NZ_JACIGE010000003.1"/>
</dbReference>
<dbReference type="Gene3D" id="1.20.120.450">
    <property type="entry name" value="dinb family like domain"/>
    <property type="match status" value="1"/>
</dbReference>
<sequence length="168" mass="18546">MTISMYEASAPRFVNLLRNLSAILAKAEAHADARKIAPEVLLSARLFPDMFPLSRQVQIACDHAKGAVGRLAGIEVPSFTDTEQSFAELQERIARTIAFVESVDAARVNDSETRDIALSIGGQQMQFQGMQYLLGFALPNFHFHLVTAYNILRHNGVDIGKRDFIGTP</sequence>
<evidence type="ECO:0008006" key="3">
    <source>
        <dbReference type="Google" id="ProtNLM"/>
    </source>
</evidence>